<dbReference type="EMBL" id="VSRR010016542">
    <property type="protein sequence ID" value="MPC59412.1"/>
    <property type="molecule type" value="Genomic_DNA"/>
</dbReference>
<evidence type="ECO:0000313" key="2">
    <source>
        <dbReference type="Proteomes" id="UP000324222"/>
    </source>
</evidence>
<reference evidence="1 2" key="1">
    <citation type="submission" date="2019-05" db="EMBL/GenBank/DDBJ databases">
        <title>Another draft genome of Portunus trituberculatus and its Hox gene families provides insights of decapod evolution.</title>
        <authorList>
            <person name="Jeong J.-H."/>
            <person name="Song I."/>
            <person name="Kim S."/>
            <person name="Choi T."/>
            <person name="Kim D."/>
            <person name="Ryu S."/>
            <person name="Kim W."/>
        </authorList>
    </citation>
    <scope>NUCLEOTIDE SEQUENCE [LARGE SCALE GENOMIC DNA]</scope>
    <source>
        <tissue evidence="1">Muscle</tissue>
    </source>
</reference>
<organism evidence="1 2">
    <name type="scientific">Portunus trituberculatus</name>
    <name type="common">Swimming crab</name>
    <name type="synonym">Neptunus trituberculatus</name>
    <dbReference type="NCBI Taxonomy" id="210409"/>
    <lineage>
        <taxon>Eukaryota</taxon>
        <taxon>Metazoa</taxon>
        <taxon>Ecdysozoa</taxon>
        <taxon>Arthropoda</taxon>
        <taxon>Crustacea</taxon>
        <taxon>Multicrustacea</taxon>
        <taxon>Malacostraca</taxon>
        <taxon>Eumalacostraca</taxon>
        <taxon>Eucarida</taxon>
        <taxon>Decapoda</taxon>
        <taxon>Pleocyemata</taxon>
        <taxon>Brachyura</taxon>
        <taxon>Eubrachyura</taxon>
        <taxon>Portunoidea</taxon>
        <taxon>Portunidae</taxon>
        <taxon>Portuninae</taxon>
        <taxon>Portunus</taxon>
    </lineage>
</organism>
<sequence length="82" mass="9667">MLFRSLPEDGKKDKRAETFSRGRFSQEIKERGTSYSFQLTTLLLQGQRQADPFLAHRRLPARLWNLLTLLWRPGDRKETACM</sequence>
<dbReference type="AlphaFoldDB" id="A0A5B7GKB1"/>
<proteinExistence type="predicted"/>
<gene>
    <name evidence="1" type="ORF">E2C01_053431</name>
</gene>
<keyword evidence="2" id="KW-1185">Reference proteome</keyword>
<name>A0A5B7GKB1_PORTR</name>
<protein>
    <submittedName>
        <fullName evidence="1">Uncharacterized protein</fullName>
    </submittedName>
</protein>
<comment type="caution">
    <text evidence="1">The sequence shown here is derived from an EMBL/GenBank/DDBJ whole genome shotgun (WGS) entry which is preliminary data.</text>
</comment>
<accession>A0A5B7GKB1</accession>
<evidence type="ECO:0000313" key="1">
    <source>
        <dbReference type="EMBL" id="MPC59412.1"/>
    </source>
</evidence>
<dbReference type="Proteomes" id="UP000324222">
    <property type="component" value="Unassembled WGS sequence"/>
</dbReference>